<dbReference type="NCBIfam" id="TIGR00976">
    <property type="entry name" value="CocE_NonD"/>
    <property type="match status" value="1"/>
</dbReference>
<gene>
    <name evidence="3" type="ORF">DY367_23225</name>
</gene>
<sequence>MSPSRPLADLPNQKVRMRDGVLLATDVYFPPGYLPGTSAPLPVILERTPYGKADISRSEQIDGVQGQPRPGIARYFAQHGFAVVFQDCRGRYDSEGQFTKYLSEGPDGYDTMAWITAQPWCNGKVGTMGLSYGAHTQMALACMNPPGLACMVLDSGGFSNGYQCGIRQSGAFELKQATWAYKQAKLSPAAQEDPVVLAALEAQDIRQWFARMPWRPGHSPLSAVPEYEDYLFEQWRAESFDESWRQLGIYAQGYYDAIPDIPVVLMSSWYDAYVRTTMENFEGLGAGRNAPLRLIMGPWLHGDRNITHSGDAEFGSAAAFDGHIARNWLEFRLSWFRRWLQQDASPAACDPVARLFLMGGGSGRRDAAGRFEHGGQWVQAETWPVPQARATPYFLHADGSLRLEPPQAAHASIRYQADPRRPVPTIGGALTSGQPVFVGGGFDQREDARFFGIEQAGLPLASRDDVVVFQTEPLEQDLAVVGPVTVKLSISSDCPDTDFTAKLIDVYPANPDYPEGYALNLTDGIFRCRFHESWEKPAALVPGKVYEIKIEPFATCNLFKRGHRIRLDISSSNFPKYDVNPNSGETAADAREKRIALNALHLSSVHGCSLTLHIADPQALTPLPAP</sequence>
<evidence type="ECO:0000256" key="1">
    <source>
        <dbReference type="ARBA" id="ARBA00022801"/>
    </source>
</evidence>
<reference evidence="3 4" key="1">
    <citation type="submission" date="2018-08" db="EMBL/GenBank/DDBJ databases">
        <title>Achromobacter xylosoxidans Genome sequencing and assembly.</title>
        <authorList>
            <person name="Wang R."/>
            <person name="Rensing C."/>
            <person name="Li Y."/>
        </authorList>
    </citation>
    <scope>NUCLEOTIDE SEQUENCE [LARGE SCALE GENOMIC DNA]</scope>
    <source>
        <strain evidence="3 4">GD003A</strain>
    </source>
</reference>
<dbReference type="InterPro" id="IPR029058">
    <property type="entry name" value="AB_hydrolase_fold"/>
</dbReference>
<dbReference type="Pfam" id="PF02129">
    <property type="entry name" value="Peptidase_S15"/>
    <property type="match status" value="1"/>
</dbReference>
<dbReference type="SMART" id="SM00939">
    <property type="entry name" value="PepX_C"/>
    <property type="match status" value="1"/>
</dbReference>
<organism evidence="3 4">
    <name type="scientific">Alcaligenes xylosoxydans xylosoxydans</name>
    <name type="common">Achromobacter xylosoxidans</name>
    <dbReference type="NCBI Taxonomy" id="85698"/>
    <lineage>
        <taxon>Bacteria</taxon>
        <taxon>Pseudomonadati</taxon>
        <taxon>Pseudomonadota</taxon>
        <taxon>Betaproteobacteria</taxon>
        <taxon>Burkholderiales</taxon>
        <taxon>Alcaligenaceae</taxon>
        <taxon>Achromobacter</taxon>
    </lineage>
</organism>
<dbReference type="InterPro" id="IPR005674">
    <property type="entry name" value="CocE/Ser_esterase"/>
</dbReference>
<accession>A0A424W811</accession>
<dbReference type="SUPFAM" id="SSF53474">
    <property type="entry name" value="alpha/beta-Hydrolases"/>
    <property type="match status" value="1"/>
</dbReference>
<dbReference type="PANTHER" id="PTHR43056:SF10">
    <property type="entry name" value="COCE_NOND FAMILY, PUTATIVE (AFU_ORTHOLOGUE AFUA_7G00600)-RELATED"/>
    <property type="match status" value="1"/>
</dbReference>
<dbReference type="InterPro" id="IPR013736">
    <property type="entry name" value="Xaa-Pro_dipept_C"/>
</dbReference>
<protein>
    <submittedName>
        <fullName evidence="3">CocE/NonD family hydrolase</fullName>
    </submittedName>
</protein>
<dbReference type="InterPro" id="IPR000383">
    <property type="entry name" value="Xaa-Pro-like_dom"/>
</dbReference>
<evidence type="ECO:0000259" key="2">
    <source>
        <dbReference type="SMART" id="SM00939"/>
    </source>
</evidence>
<dbReference type="AlphaFoldDB" id="A0A424W811"/>
<keyword evidence="1 3" id="KW-0378">Hydrolase</keyword>
<dbReference type="Gene3D" id="1.10.3020.10">
    <property type="entry name" value="alpha-amino acid ester hydrolase ( Helical cap domain)"/>
    <property type="match status" value="1"/>
</dbReference>
<dbReference type="Proteomes" id="UP000285324">
    <property type="component" value="Unassembled WGS sequence"/>
</dbReference>
<dbReference type="EMBL" id="QVXO01000043">
    <property type="protein sequence ID" value="RPJ89347.1"/>
    <property type="molecule type" value="Genomic_DNA"/>
</dbReference>
<dbReference type="Pfam" id="PF08530">
    <property type="entry name" value="PepX_C"/>
    <property type="match status" value="1"/>
</dbReference>
<dbReference type="RefSeq" id="WP_118933724.1">
    <property type="nucleotide sequence ID" value="NZ_CP061008.1"/>
</dbReference>
<dbReference type="OrthoDB" id="9806163at2"/>
<proteinExistence type="predicted"/>
<dbReference type="Gene3D" id="2.60.120.260">
    <property type="entry name" value="Galactose-binding domain-like"/>
    <property type="match status" value="1"/>
</dbReference>
<dbReference type="InterPro" id="IPR050585">
    <property type="entry name" value="Xaa-Pro_dipeptidyl-ppase/CocE"/>
</dbReference>
<evidence type="ECO:0000313" key="3">
    <source>
        <dbReference type="EMBL" id="RPJ89347.1"/>
    </source>
</evidence>
<dbReference type="PANTHER" id="PTHR43056">
    <property type="entry name" value="PEPTIDASE S9 PROLYL OLIGOPEPTIDASE"/>
    <property type="match status" value="1"/>
</dbReference>
<evidence type="ECO:0000313" key="4">
    <source>
        <dbReference type="Proteomes" id="UP000285324"/>
    </source>
</evidence>
<dbReference type="GO" id="GO:0008239">
    <property type="term" value="F:dipeptidyl-peptidase activity"/>
    <property type="evidence" value="ECO:0007669"/>
    <property type="project" value="InterPro"/>
</dbReference>
<comment type="caution">
    <text evidence="3">The sequence shown here is derived from an EMBL/GenBank/DDBJ whole genome shotgun (WGS) entry which is preliminary data.</text>
</comment>
<dbReference type="SUPFAM" id="SSF49785">
    <property type="entry name" value="Galactose-binding domain-like"/>
    <property type="match status" value="1"/>
</dbReference>
<feature type="domain" description="Xaa-Pro dipeptidyl-peptidase C-terminal" evidence="2">
    <location>
        <begin position="333"/>
        <end position="611"/>
    </location>
</feature>
<name>A0A424W811_ALCXX</name>
<dbReference type="InterPro" id="IPR008979">
    <property type="entry name" value="Galactose-bd-like_sf"/>
</dbReference>
<dbReference type="Gene3D" id="3.40.50.1820">
    <property type="entry name" value="alpha/beta hydrolase"/>
    <property type="match status" value="1"/>
</dbReference>